<keyword evidence="3" id="KW-1185">Reference proteome</keyword>
<dbReference type="EMBL" id="BPLR01011043">
    <property type="protein sequence ID" value="GIY43839.1"/>
    <property type="molecule type" value="Genomic_DNA"/>
</dbReference>
<comment type="caution">
    <text evidence="2">The sequence shown here is derived from an EMBL/GenBank/DDBJ whole genome shotgun (WGS) entry which is preliminary data.</text>
</comment>
<evidence type="ECO:0000313" key="2">
    <source>
        <dbReference type="EMBL" id="GIY43839.1"/>
    </source>
</evidence>
<proteinExistence type="predicted"/>
<protein>
    <submittedName>
        <fullName evidence="2">Uncharacterized protein</fullName>
    </submittedName>
</protein>
<reference evidence="2 3" key="1">
    <citation type="submission" date="2021-06" db="EMBL/GenBank/DDBJ databases">
        <title>Caerostris extrusa draft genome.</title>
        <authorList>
            <person name="Kono N."/>
            <person name="Arakawa K."/>
        </authorList>
    </citation>
    <scope>NUCLEOTIDE SEQUENCE [LARGE SCALE GENOMIC DNA]</scope>
</reference>
<feature type="region of interest" description="Disordered" evidence="1">
    <location>
        <begin position="1"/>
        <end position="41"/>
    </location>
</feature>
<dbReference type="Proteomes" id="UP001054945">
    <property type="component" value="Unassembled WGS sequence"/>
</dbReference>
<evidence type="ECO:0000313" key="3">
    <source>
        <dbReference type="Proteomes" id="UP001054945"/>
    </source>
</evidence>
<accession>A0AAV4TF55</accession>
<evidence type="ECO:0000256" key="1">
    <source>
        <dbReference type="SAM" id="MobiDB-lite"/>
    </source>
</evidence>
<gene>
    <name evidence="2" type="ORF">CEXT_69561</name>
</gene>
<dbReference type="AlphaFoldDB" id="A0AAV4TF55"/>
<sequence length="189" mass="21589">MPQDISKASLIPYNKWDTSTEEMGATRTQEEDPKKNKTTLHTRIPQEISKASLIPSNKWDTSVEEMGVIRTQEEPKQNVVVKFQVSSSESGRSDGVLRSLNYRKVPLLTQEFPTFQKHINSSNKWDTSAEEMGVTRTQKDRKKNVAVKFQVSSPKWEGVREVPLLQWSVFVATAEDQPDSEVDFSEERS</sequence>
<organism evidence="2 3">
    <name type="scientific">Caerostris extrusa</name>
    <name type="common">Bark spider</name>
    <name type="synonym">Caerostris bankana</name>
    <dbReference type="NCBI Taxonomy" id="172846"/>
    <lineage>
        <taxon>Eukaryota</taxon>
        <taxon>Metazoa</taxon>
        <taxon>Ecdysozoa</taxon>
        <taxon>Arthropoda</taxon>
        <taxon>Chelicerata</taxon>
        <taxon>Arachnida</taxon>
        <taxon>Araneae</taxon>
        <taxon>Araneomorphae</taxon>
        <taxon>Entelegynae</taxon>
        <taxon>Araneoidea</taxon>
        <taxon>Araneidae</taxon>
        <taxon>Caerostris</taxon>
    </lineage>
</organism>
<feature type="region of interest" description="Disordered" evidence="1">
    <location>
        <begin position="123"/>
        <end position="143"/>
    </location>
</feature>
<name>A0AAV4TF55_CAEEX</name>